<dbReference type="NCBIfam" id="TIGR00685">
    <property type="entry name" value="T6PP"/>
    <property type="match status" value="1"/>
</dbReference>
<dbReference type="InterPro" id="IPR044651">
    <property type="entry name" value="OTSB-like"/>
</dbReference>
<gene>
    <name evidence="5" type="primary">otsB</name>
    <name evidence="5" type="ORF">KI810_10235</name>
</gene>
<evidence type="ECO:0000313" key="6">
    <source>
        <dbReference type="Proteomes" id="UP000756860"/>
    </source>
</evidence>
<proteinExistence type="inferred from homology"/>
<evidence type="ECO:0000256" key="1">
    <source>
        <dbReference type="ARBA" id="ARBA00005199"/>
    </source>
</evidence>
<comment type="pathway">
    <text evidence="1 4">Glycan biosynthesis; trehalose biosynthesis.</text>
</comment>
<keyword evidence="3 4" id="KW-0378">Hydrolase</keyword>
<dbReference type="RefSeq" id="WP_214175430.1">
    <property type="nucleotide sequence ID" value="NZ_JAHCVK010000003.1"/>
</dbReference>
<evidence type="ECO:0000256" key="2">
    <source>
        <dbReference type="ARBA" id="ARBA00008770"/>
    </source>
</evidence>
<dbReference type="InterPro" id="IPR006379">
    <property type="entry name" value="HAD-SF_hydro_IIB"/>
</dbReference>
<dbReference type="GO" id="GO:0004805">
    <property type="term" value="F:trehalose-phosphatase activity"/>
    <property type="evidence" value="ECO:0007669"/>
    <property type="project" value="UniProtKB-EC"/>
</dbReference>
<dbReference type="InterPro" id="IPR003337">
    <property type="entry name" value="Trehalose_PPase"/>
</dbReference>
<dbReference type="InterPro" id="IPR036412">
    <property type="entry name" value="HAD-like_sf"/>
</dbReference>
<organism evidence="5 6">
    <name type="scientific">Geomobilimonas luticola</name>
    <dbReference type="NCBI Taxonomy" id="1114878"/>
    <lineage>
        <taxon>Bacteria</taxon>
        <taxon>Pseudomonadati</taxon>
        <taxon>Thermodesulfobacteriota</taxon>
        <taxon>Desulfuromonadia</taxon>
        <taxon>Geobacterales</taxon>
        <taxon>Geobacteraceae</taxon>
        <taxon>Geomobilimonas</taxon>
    </lineage>
</organism>
<evidence type="ECO:0000256" key="3">
    <source>
        <dbReference type="ARBA" id="ARBA00022801"/>
    </source>
</evidence>
<accession>A0ABS5SDI2</accession>
<dbReference type="InterPro" id="IPR023214">
    <property type="entry name" value="HAD_sf"/>
</dbReference>
<comment type="catalytic activity">
    <reaction evidence="4">
        <text>alpha,alpha-trehalose 6-phosphate + H2O = alpha,alpha-trehalose + phosphate</text>
        <dbReference type="Rhea" id="RHEA:23420"/>
        <dbReference type="ChEBI" id="CHEBI:15377"/>
        <dbReference type="ChEBI" id="CHEBI:16551"/>
        <dbReference type="ChEBI" id="CHEBI:43474"/>
        <dbReference type="ChEBI" id="CHEBI:58429"/>
        <dbReference type="EC" id="3.1.3.12"/>
    </reaction>
</comment>
<sequence length="249" mass="27837">MDQERLWIFDFDGTLSPLVPDRERAQLHPECKRLLEALASLPHQRVAVLSSRSLEDLISRVPIEGVYLGGGSGIEWYFPDGRHIMSDGNWAERLSRTRGSLLHDLDSIAVIPGVELEDKKWSVALHTRNATLQAKEQLYSRIISWRPPHPVRIFSGPEVLEIQLFPEVDKAFGVRMLCQILNLDLSSGTVVYAGDDENDAVAMRWVIHRGGNALMVGSSFPVAGAQIVKDHLSLVEQIRRMVGLDVTIA</sequence>
<dbReference type="Gene3D" id="3.40.50.1000">
    <property type="entry name" value="HAD superfamily/HAD-like"/>
    <property type="match status" value="1"/>
</dbReference>
<comment type="cofactor">
    <cofactor evidence="4">
        <name>Mg(2+)</name>
        <dbReference type="ChEBI" id="CHEBI:18420"/>
    </cofactor>
</comment>
<name>A0ABS5SDI2_9BACT</name>
<comment type="caution">
    <text evidence="5">The sequence shown here is derived from an EMBL/GenBank/DDBJ whole genome shotgun (WGS) entry which is preliminary data.</text>
</comment>
<protein>
    <recommendedName>
        <fullName evidence="4">Trehalose 6-phosphate phosphatase</fullName>
        <ecNumber evidence="4">3.1.3.12</ecNumber>
    </recommendedName>
</protein>
<dbReference type="Proteomes" id="UP000756860">
    <property type="component" value="Unassembled WGS sequence"/>
</dbReference>
<evidence type="ECO:0000313" key="5">
    <source>
        <dbReference type="EMBL" id="MBT0653433.1"/>
    </source>
</evidence>
<dbReference type="EC" id="3.1.3.12" evidence="4"/>
<evidence type="ECO:0000256" key="4">
    <source>
        <dbReference type="RuleBase" id="RU361117"/>
    </source>
</evidence>
<dbReference type="NCBIfam" id="TIGR01484">
    <property type="entry name" value="HAD-SF-IIB"/>
    <property type="match status" value="1"/>
</dbReference>
<dbReference type="SUPFAM" id="SSF56784">
    <property type="entry name" value="HAD-like"/>
    <property type="match status" value="1"/>
</dbReference>
<keyword evidence="4" id="KW-0479">Metal-binding</keyword>
<keyword evidence="6" id="KW-1185">Reference proteome</keyword>
<dbReference type="Pfam" id="PF02358">
    <property type="entry name" value="Trehalose_PPase"/>
    <property type="match status" value="1"/>
</dbReference>
<reference evidence="5 6" key="1">
    <citation type="submission" date="2021-05" db="EMBL/GenBank/DDBJ databases">
        <title>The draft genome of Geobacter luticola JCM 17780.</title>
        <authorList>
            <person name="Xu Z."/>
            <person name="Masuda Y."/>
            <person name="Itoh H."/>
            <person name="Senoo K."/>
        </authorList>
    </citation>
    <scope>NUCLEOTIDE SEQUENCE [LARGE SCALE GENOMIC DNA]</scope>
    <source>
        <strain evidence="5 6">JCM 17780</strain>
    </source>
</reference>
<comment type="similarity">
    <text evidence="2 4">Belongs to the trehalose phosphatase family.</text>
</comment>
<dbReference type="PANTHER" id="PTHR43768">
    <property type="entry name" value="TREHALOSE 6-PHOSPHATE PHOSPHATASE"/>
    <property type="match status" value="1"/>
</dbReference>
<dbReference type="EMBL" id="JAHCVK010000003">
    <property type="protein sequence ID" value="MBT0653433.1"/>
    <property type="molecule type" value="Genomic_DNA"/>
</dbReference>
<dbReference type="Gene3D" id="3.30.70.1020">
    <property type="entry name" value="Trehalose-6-phosphate phosphatase related protein, domain 2"/>
    <property type="match status" value="1"/>
</dbReference>
<comment type="function">
    <text evidence="4">Removes the phosphate from trehalose 6-phosphate to produce free trehalose.</text>
</comment>
<keyword evidence="4" id="KW-0460">Magnesium</keyword>
<dbReference type="PANTHER" id="PTHR43768:SF3">
    <property type="entry name" value="TREHALOSE 6-PHOSPHATE PHOSPHATASE"/>
    <property type="match status" value="1"/>
</dbReference>